<dbReference type="RefSeq" id="XP_040625288.1">
    <property type="nucleotide sequence ID" value="XM_040776629.1"/>
</dbReference>
<dbReference type="OrthoDB" id="285729at2759"/>
<keyword evidence="5" id="KW-0539">Nucleus</keyword>
<dbReference type="OMA" id="MQQTEAD"/>
<feature type="region of interest" description="Disordered" evidence="6">
    <location>
        <begin position="60"/>
        <end position="108"/>
    </location>
</feature>
<dbReference type="PANTHER" id="PTHR13243:SF1">
    <property type="entry name" value="NUCLEOLAR PROTEIN 16"/>
    <property type="match status" value="1"/>
</dbReference>
<comment type="similarity">
    <text evidence="3">Belongs to the NOP16 family.</text>
</comment>
<evidence type="ECO:0000256" key="2">
    <source>
        <dbReference type="ARBA" id="ARBA00004604"/>
    </source>
</evidence>
<dbReference type="Proteomes" id="UP000030653">
    <property type="component" value="Unassembled WGS sequence"/>
</dbReference>
<feature type="compositionally biased region" description="Basic residues" evidence="6">
    <location>
        <begin position="1"/>
        <end position="31"/>
    </location>
</feature>
<gene>
    <name evidence="7" type="ORF">DACRYDRAFT_83522</name>
</gene>
<evidence type="ECO:0000313" key="8">
    <source>
        <dbReference type="Proteomes" id="UP000030653"/>
    </source>
</evidence>
<evidence type="ECO:0000256" key="1">
    <source>
        <dbReference type="ARBA" id="ARBA00002889"/>
    </source>
</evidence>
<comment type="subcellular location">
    <subcellularLocation>
        <location evidence="2">Nucleus</location>
        <location evidence="2">Nucleolus</location>
    </subcellularLocation>
</comment>
<dbReference type="GO" id="GO:0042273">
    <property type="term" value="P:ribosomal large subunit biogenesis"/>
    <property type="evidence" value="ECO:0007669"/>
    <property type="project" value="TreeGrafter"/>
</dbReference>
<feature type="region of interest" description="Disordered" evidence="6">
    <location>
        <begin position="1"/>
        <end position="34"/>
    </location>
</feature>
<organism evidence="7 8">
    <name type="scientific">Dacryopinax primogenitus (strain DJM 731)</name>
    <name type="common">Brown rot fungus</name>
    <dbReference type="NCBI Taxonomy" id="1858805"/>
    <lineage>
        <taxon>Eukaryota</taxon>
        <taxon>Fungi</taxon>
        <taxon>Dikarya</taxon>
        <taxon>Basidiomycota</taxon>
        <taxon>Agaricomycotina</taxon>
        <taxon>Dacrymycetes</taxon>
        <taxon>Dacrymycetales</taxon>
        <taxon>Dacrymycetaceae</taxon>
        <taxon>Dacryopinax</taxon>
    </lineage>
</organism>
<evidence type="ECO:0000256" key="5">
    <source>
        <dbReference type="ARBA" id="ARBA00023242"/>
    </source>
</evidence>
<dbReference type="InterPro" id="IPR019002">
    <property type="entry name" value="Ribosome_biogenesis_Nop16"/>
</dbReference>
<evidence type="ECO:0000313" key="7">
    <source>
        <dbReference type="EMBL" id="EJT98390.1"/>
    </source>
</evidence>
<dbReference type="GeneID" id="63691691"/>
<reference evidence="7 8" key="1">
    <citation type="journal article" date="2012" name="Science">
        <title>The Paleozoic origin of enzymatic lignin decomposition reconstructed from 31 fungal genomes.</title>
        <authorList>
            <person name="Floudas D."/>
            <person name="Binder M."/>
            <person name="Riley R."/>
            <person name="Barry K."/>
            <person name="Blanchette R.A."/>
            <person name="Henrissat B."/>
            <person name="Martinez A.T."/>
            <person name="Otillar R."/>
            <person name="Spatafora J.W."/>
            <person name="Yadav J.S."/>
            <person name="Aerts A."/>
            <person name="Benoit I."/>
            <person name="Boyd A."/>
            <person name="Carlson A."/>
            <person name="Copeland A."/>
            <person name="Coutinho P.M."/>
            <person name="de Vries R.P."/>
            <person name="Ferreira P."/>
            <person name="Findley K."/>
            <person name="Foster B."/>
            <person name="Gaskell J."/>
            <person name="Glotzer D."/>
            <person name="Gorecki P."/>
            <person name="Heitman J."/>
            <person name="Hesse C."/>
            <person name="Hori C."/>
            <person name="Igarashi K."/>
            <person name="Jurgens J.A."/>
            <person name="Kallen N."/>
            <person name="Kersten P."/>
            <person name="Kohler A."/>
            <person name="Kuees U."/>
            <person name="Kumar T.K.A."/>
            <person name="Kuo A."/>
            <person name="LaButti K."/>
            <person name="Larrondo L.F."/>
            <person name="Lindquist E."/>
            <person name="Ling A."/>
            <person name="Lombard V."/>
            <person name="Lucas S."/>
            <person name="Lundell T."/>
            <person name="Martin R."/>
            <person name="McLaughlin D.J."/>
            <person name="Morgenstern I."/>
            <person name="Morin E."/>
            <person name="Murat C."/>
            <person name="Nagy L.G."/>
            <person name="Nolan M."/>
            <person name="Ohm R.A."/>
            <person name="Patyshakuliyeva A."/>
            <person name="Rokas A."/>
            <person name="Ruiz-Duenas F.J."/>
            <person name="Sabat G."/>
            <person name="Salamov A."/>
            <person name="Samejima M."/>
            <person name="Schmutz J."/>
            <person name="Slot J.C."/>
            <person name="St John F."/>
            <person name="Stenlid J."/>
            <person name="Sun H."/>
            <person name="Sun S."/>
            <person name="Syed K."/>
            <person name="Tsang A."/>
            <person name="Wiebenga A."/>
            <person name="Young D."/>
            <person name="Pisabarro A."/>
            <person name="Eastwood D.C."/>
            <person name="Martin F."/>
            <person name="Cullen D."/>
            <person name="Grigoriev I.V."/>
            <person name="Hibbett D.S."/>
        </authorList>
    </citation>
    <scope>NUCLEOTIDE SEQUENCE [LARGE SCALE GENOMIC DNA]</scope>
    <source>
        <strain evidence="7 8">DJM-731 SS1</strain>
    </source>
</reference>
<evidence type="ECO:0000256" key="4">
    <source>
        <dbReference type="ARBA" id="ARBA00015522"/>
    </source>
</evidence>
<comment type="function">
    <text evidence="1">Involved in the biogenesis of the 60S ribosomal subunit.</text>
</comment>
<protein>
    <recommendedName>
        <fullName evidence="4">Nucleolar protein 16</fullName>
    </recommendedName>
</protein>
<dbReference type="STRING" id="1858805.M5FPA9"/>
<dbReference type="PANTHER" id="PTHR13243">
    <property type="entry name" value="HSPC111 PROTEIN-RELATED"/>
    <property type="match status" value="1"/>
</dbReference>
<dbReference type="AlphaFoldDB" id="M5FPA9"/>
<proteinExistence type="inferred from homology"/>
<feature type="region of interest" description="Disordered" evidence="6">
    <location>
        <begin position="147"/>
        <end position="169"/>
    </location>
</feature>
<sequence length="264" mass="28567">MANPRQRRKARSSSHRTVKTSNAKKLRKHPAIKGPEVLKKAWDVHKTVRQNYAALGLAPTLSSHQSGGTEHAGASLAPKLPLPDEIEGINNQNPNSNPPPKPLRKGFGRIVRDENGNVVDVILAEEEEAAGAEAELNMDMDLDAGAVSQKRKGGRRKGGEETPWGAPMEDWAVTDQLDKLASEAINAKLPRHASANELELLGALLRKYGTDVERMARDGKLNRWQKTAGELRRALKKAGGEAAILAAADAAQAQTQTQVQAREA</sequence>
<dbReference type="Pfam" id="PF09420">
    <property type="entry name" value="Nop16"/>
    <property type="match status" value="1"/>
</dbReference>
<evidence type="ECO:0000256" key="6">
    <source>
        <dbReference type="SAM" id="MobiDB-lite"/>
    </source>
</evidence>
<keyword evidence="8" id="KW-1185">Reference proteome</keyword>
<dbReference type="GO" id="GO:0005730">
    <property type="term" value="C:nucleolus"/>
    <property type="evidence" value="ECO:0007669"/>
    <property type="project" value="UniProtKB-SubCell"/>
</dbReference>
<evidence type="ECO:0000256" key="3">
    <source>
        <dbReference type="ARBA" id="ARBA00008479"/>
    </source>
</evidence>
<dbReference type="HOGENOM" id="CLU_078857_1_0_1"/>
<accession>M5FPA9</accession>
<dbReference type="EMBL" id="JH795873">
    <property type="protein sequence ID" value="EJT98390.1"/>
    <property type="molecule type" value="Genomic_DNA"/>
</dbReference>
<name>M5FPA9_DACPD</name>